<dbReference type="Gene3D" id="1.10.150.130">
    <property type="match status" value="1"/>
</dbReference>
<dbReference type="CDD" id="cd01189">
    <property type="entry name" value="INT_ICEBs1_C_like"/>
    <property type="match status" value="1"/>
</dbReference>
<feature type="domain" description="Tyr recombinase" evidence="4">
    <location>
        <begin position="179"/>
        <end position="364"/>
    </location>
</feature>
<evidence type="ECO:0000256" key="3">
    <source>
        <dbReference type="ARBA" id="ARBA00023172"/>
    </source>
</evidence>
<evidence type="ECO:0000313" key="5">
    <source>
        <dbReference type="EMBL" id="MFC6715095.1"/>
    </source>
</evidence>
<evidence type="ECO:0000256" key="2">
    <source>
        <dbReference type="ARBA" id="ARBA00023125"/>
    </source>
</evidence>
<accession>A0ABW2AXC5</accession>
<dbReference type="Proteomes" id="UP001596356">
    <property type="component" value="Unassembled WGS sequence"/>
</dbReference>
<proteinExistence type="inferred from homology"/>
<evidence type="ECO:0000259" key="4">
    <source>
        <dbReference type="PROSITE" id="PS51898"/>
    </source>
</evidence>
<evidence type="ECO:0000313" key="6">
    <source>
        <dbReference type="Proteomes" id="UP001596356"/>
    </source>
</evidence>
<evidence type="ECO:0000256" key="1">
    <source>
        <dbReference type="ARBA" id="ARBA00008857"/>
    </source>
</evidence>
<dbReference type="InterPro" id="IPR010998">
    <property type="entry name" value="Integrase_recombinase_N"/>
</dbReference>
<dbReference type="PANTHER" id="PTHR30349">
    <property type="entry name" value="PHAGE INTEGRASE-RELATED"/>
    <property type="match status" value="1"/>
</dbReference>
<dbReference type="InterPro" id="IPR053876">
    <property type="entry name" value="Phage_int_M"/>
</dbReference>
<dbReference type="InterPro" id="IPR002104">
    <property type="entry name" value="Integrase_catalytic"/>
</dbReference>
<comment type="caution">
    <text evidence="5">The sequence shown here is derived from an EMBL/GenBank/DDBJ whole genome shotgun (WGS) entry which is preliminary data.</text>
</comment>
<dbReference type="SUPFAM" id="SSF56349">
    <property type="entry name" value="DNA breaking-rejoining enzymes"/>
    <property type="match status" value="1"/>
</dbReference>
<gene>
    <name evidence="5" type="ORF">ACFQBT_15290</name>
</gene>
<keyword evidence="2" id="KW-0238">DNA-binding</keyword>
<dbReference type="InterPro" id="IPR011010">
    <property type="entry name" value="DNA_brk_join_enz"/>
</dbReference>
<organism evidence="5 6">
    <name type="scientific">Branchiibius cervicis</name>
    <dbReference type="NCBI Taxonomy" id="908252"/>
    <lineage>
        <taxon>Bacteria</taxon>
        <taxon>Bacillati</taxon>
        <taxon>Actinomycetota</taxon>
        <taxon>Actinomycetes</taxon>
        <taxon>Micrococcales</taxon>
        <taxon>Dermacoccaceae</taxon>
        <taxon>Branchiibius</taxon>
    </lineage>
</organism>
<dbReference type="InterPro" id="IPR013762">
    <property type="entry name" value="Integrase-like_cat_sf"/>
</dbReference>
<dbReference type="Gene3D" id="1.10.443.10">
    <property type="entry name" value="Intergrase catalytic core"/>
    <property type="match status" value="1"/>
</dbReference>
<keyword evidence="6" id="KW-1185">Reference proteome</keyword>
<sequence length="388" mass="42604">MVSKSIDDRWHVVDQASGRRVRSSRYGVGLQWRARYRVAAGGKQTTKAFARKVDAQRWLDEVTTNLNTGQYVTPESGRTLFGALAEDWIVGNPKWSATTRARNRSVLDNHVLPRWRDTRVADLGHDDVQKWVNELPGAGGTVRKAFGVFASVVDLAVARKCLPSNNFRAHVRLPTQALAPRRYLTHGQVAALAHACGDVGRPVVLTLAYCGLRVGELSALRIGDVNVARSRLMVERSVTEVNGKLVWSAPKDGERRSVPVPQFVMEEIEGLIDGRGPEEQVFTSPLGDVLRVRNMRRSWFDRAAKEVGLEGLVPHELRHTLASLAVSAGASVLAVQRMLGHSKPSVTLDVYSDLFDGDLDDVAQRLHDGRARLDPHDAGLPAAPTASS</sequence>
<dbReference type="InterPro" id="IPR050090">
    <property type="entry name" value="Tyrosine_recombinase_XerCD"/>
</dbReference>
<dbReference type="PANTHER" id="PTHR30349:SF64">
    <property type="entry name" value="PROPHAGE INTEGRASE INTD-RELATED"/>
    <property type="match status" value="1"/>
</dbReference>
<name>A0ABW2AXC5_9MICO</name>
<dbReference type="Pfam" id="PF00589">
    <property type="entry name" value="Phage_integrase"/>
    <property type="match status" value="1"/>
</dbReference>
<dbReference type="RefSeq" id="WP_377823945.1">
    <property type="nucleotide sequence ID" value="NZ_JBHSWJ010000002.1"/>
</dbReference>
<dbReference type="EMBL" id="JBHSWJ010000002">
    <property type="protein sequence ID" value="MFC6715095.1"/>
    <property type="molecule type" value="Genomic_DNA"/>
</dbReference>
<reference evidence="6" key="1">
    <citation type="journal article" date="2019" name="Int. J. Syst. Evol. Microbiol.">
        <title>The Global Catalogue of Microorganisms (GCM) 10K type strain sequencing project: providing services to taxonomists for standard genome sequencing and annotation.</title>
        <authorList>
            <consortium name="The Broad Institute Genomics Platform"/>
            <consortium name="The Broad Institute Genome Sequencing Center for Infectious Disease"/>
            <person name="Wu L."/>
            <person name="Ma J."/>
        </authorList>
    </citation>
    <scope>NUCLEOTIDE SEQUENCE [LARGE SCALE GENOMIC DNA]</scope>
    <source>
        <strain evidence="6">NBRC 106593</strain>
    </source>
</reference>
<comment type="similarity">
    <text evidence="1">Belongs to the 'phage' integrase family.</text>
</comment>
<dbReference type="Pfam" id="PF22022">
    <property type="entry name" value="Phage_int_M"/>
    <property type="match status" value="1"/>
</dbReference>
<keyword evidence="3" id="KW-0233">DNA recombination</keyword>
<dbReference type="PROSITE" id="PS51898">
    <property type="entry name" value="TYR_RECOMBINASE"/>
    <property type="match status" value="1"/>
</dbReference>
<protein>
    <submittedName>
        <fullName evidence="5">Tyrosine-type recombinase/integrase</fullName>
    </submittedName>
</protein>